<feature type="compositionally biased region" description="Basic and acidic residues" evidence="1">
    <location>
        <begin position="70"/>
        <end position="93"/>
    </location>
</feature>
<feature type="region of interest" description="Disordered" evidence="1">
    <location>
        <begin position="1"/>
        <end position="122"/>
    </location>
</feature>
<evidence type="ECO:0000313" key="2">
    <source>
        <dbReference type="EMBL" id="GAA0155210.1"/>
    </source>
</evidence>
<sequence length="122" mass="13769">MVTKDIIKRKGGTERKGDAPYPPRRTKRRSAPRGLGQPVEASLQTSSRIVKVENSPMGTPTFPEEEESLHEDKRMDPRGETPKPGEQLRRESEELLNQHQHLPQSKQRWLGKTDFGTGKTGA</sequence>
<proteinExistence type="predicted"/>
<feature type="compositionally biased region" description="Polar residues" evidence="1">
    <location>
        <begin position="95"/>
        <end position="107"/>
    </location>
</feature>
<gene>
    <name evidence="2" type="ORF">LIER_12987</name>
</gene>
<dbReference type="Proteomes" id="UP001454036">
    <property type="component" value="Unassembled WGS sequence"/>
</dbReference>
<evidence type="ECO:0000313" key="3">
    <source>
        <dbReference type="Proteomes" id="UP001454036"/>
    </source>
</evidence>
<keyword evidence="3" id="KW-1185">Reference proteome</keyword>
<protein>
    <submittedName>
        <fullName evidence="2">Uncharacterized protein</fullName>
    </submittedName>
</protein>
<dbReference type="EMBL" id="BAABME010002570">
    <property type="protein sequence ID" value="GAA0155210.1"/>
    <property type="molecule type" value="Genomic_DNA"/>
</dbReference>
<name>A0AAV3PXZ4_LITER</name>
<feature type="compositionally biased region" description="Basic and acidic residues" evidence="1">
    <location>
        <begin position="1"/>
        <end position="18"/>
    </location>
</feature>
<comment type="caution">
    <text evidence="2">The sequence shown here is derived from an EMBL/GenBank/DDBJ whole genome shotgun (WGS) entry which is preliminary data.</text>
</comment>
<reference evidence="2 3" key="1">
    <citation type="submission" date="2024-01" db="EMBL/GenBank/DDBJ databases">
        <title>The complete chloroplast genome sequence of Lithospermum erythrorhizon: insights into the phylogenetic relationship among Boraginaceae species and the maternal lineages of purple gromwells.</title>
        <authorList>
            <person name="Okada T."/>
            <person name="Watanabe K."/>
        </authorList>
    </citation>
    <scope>NUCLEOTIDE SEQUENCE [LARGE SCALE GENOMIC DNA]</scope>
</reference>
<accession>A0AAV3PXZ4</accession>
<evidence type="ECO:0000256" key="1">
    <source>
        <dbReference type="SAM" id="MobiDB-lite"/>
    </source>
</evidence>
<dbReference type="AlphaFoldDB" id="A0AAV3PXZ4"/>
<organism evidence="2 3">
    <name type="scientific">Lithospermum erythrorhizon</name>
    <name type="common">Purple gromwell</name>
    <name type="synonym">Lithospermum officinale var. erythrorhizon</name>
    <dbReference type="NCBI Taxonomy" id="34254"/>
    <lineage>
        <taxon>Eukaryota</taxon>
        <taxon>Viridiplantae</taxon>
        <taxon>Streptophyta</taxon>
        <taxon>Embryophyta</taxon>
        <taxon>Tracheophyta</taxon>
        <taxon>Spermatophyta</taxon>
        <taxon>Magnoliopsida</taxon>
        <taxon>eudicotyledons</taxon>
        <taxon>Gunneridae</taxon>
        <taxon>Pentapetalae</taxon>
        <taxon>asterids</taxon>
        <taxon>lamiids</taxon>
        <taxon>Boraginales</taxon>
        <taxon>Boraginaceae</taxon>
        <taxon>Boraginoideae</taxon>
        <taxon>Lithospermeae</taxon>
        <taxon>Lithospermum</taxon>
    </lineage>
</organism>